<name>A0A0A9W237_LYGHE</name>
<dbReference type="PANTHER" id="PTHR47331:SF1">
    <property type="entry name" value="GAG-LIKE PROTEIN"/>
    <property type="match status" value="1"/>
</dbReference>
<dbReference type="InterPro" id="IPR043502">
    <property type="entry name" value="DNA/RNA_pol_sf"/>
</dbReference>
<dbReference type="PANTHER" id="PTHR47331">
    <property type="entry name" value="PHD-TYPE DOMAIN-CONTAINING PROTEIN"/>
    <property type="match status" value="1"/>
</dbReference>
<proteinExistence type="predicted"/>
<accession>A0A0A9W237</accession>
<dbReference type="AlphaFoldDB" id="A0A0A9W237"/>
<evidence type="ECO:0000313" key="1">
    <source>
        <dbReference type="EMBL" id="JAG02497.1"/>
    </source>
</evidence>
<dbReference type="SUPFAM" id="SSF56672">
    <property type="entry name" value="DNA/RNA polymerases"/>
    <property type="match status" value="1"/>
</dbReference>
<dbReference type="GO" id="GO:0071897">
    <property type="term" value="P:DNA biosynthetic process"/>
    <property type="evidence" value="ECO:0007669"/>
    <property type="project" value="UniProtKB-ARBA"/>
</dbReference>
<sequence>FHSLERRFERDPAFAEKYAKMEENFTKGYARYLTDEETTQEGPMTWYLPHLGVINPNKPQKLRVCFDASAKAGGFSFNDFLYKGPDLYVSLPGLLLNFRRYPVAFTGDIREMYPQIRIRKEDQDGQRFLWRGKDKTQPVRVCRMEAMIFGAIFSPYAAQEIRSKNAEEFQGEFPEAYEAINTKHYMDDYVDCAPSEDQASKLVRDVIAVHARGG</sequence>
<dbReference type="EMBL" id="GBHO01041107">
    <property type="protein sequence ID" value="JAG02497.1"/>
    <property type="molecule type" value="Transcribed_RNA"/>
</dbReference>
<organism evidence="1">
    <name type="scientific">Lygus hesperus</name>
    <name type="common">Western plant bug</name>
    <dbReference type="NCBI Taxonomy" id="30085"/>
    <lineage>
        <taxon>Eukaryota</taxon>
        <taxon>Metazoa</taxon>
        <taxon>Ecdysozoa</taxon>
        <taxon>Arthropoda</taxon>
        <taxon>Hexapoda</taxon>
        <taxon>Insecta</taxon>
        <taxon>Pterygota</taxon>
        <taxon>Neoptera</taxon>
        <taxon>Paraneoptera</taxon>
        <taxon>Hemiptera</taxon>
        <taxon>Heteroptera</taxon>
        <taxon>Panheteroptera</taxon>
        <taxon>Cimicomorpha</taxon>
        <taxon>Miridae</taxon>
        <taxon>Mirini</taxon>
        <taxon>Lygus</taxon>
    </lineage>
</organism>
<reference evidence="1" key="2">
    <citation type="submission" date="2014-07" db="EMBL/GenBank/DDBJ databases">
        <authorList>
            <person name="Hull J."/>
        </authorList>
    </citation>
    <scope>NUCLEOTIDE SEQUENCE</scope>
</reference>
<feature type="non-terminal residue" evidence="1">
    <location>
        <position position="214"/>
    </location>
</feature>
<protein>
    <submittedName>
        <fullName evidence="1">Uncharacterized protein</fullName>
    </submittedName>
</protein>
<feature type="non-terminal residue" evidence="1">
    <location>
        <position position="1"/>
    </location>
</feature>
<reference evidence="1" key="1">
    <citation type="journal article" date="2014" name="PLoS ONE">
        <title>Transcriptome-Based Identification of ABC Transporters in the Western Tarnished Plant Bug Lygus hesperus.</title>
        <authorList>
            <person name="Hull J.J."/>
            <person name="Chaney K."/>
            <person name="Geib S.M."/>
            <person name="Fabrick J.A."/>
            <person name="Brent C.S."/>
            <person name="Walsh D."/>
            <person name="Lavine L.C."/>
        </authorList>
    </citation>
    <scope>NUCLEOTIDE SEQUENCE</scope>
</reference>
<gene>
    <name evidence="1" type="ORF">CM83_104194</name>
</gene>